<dbReference type="EMBL" id="KY487866">
    <property type="protein sequence ID" value="AUM61800.1"/>
    <property type="molecule type" value="Genomic_DNA"/>
</dbReference>
<evidence type="ECO:0000313" key="1">
    <source>
        <dbReference type="EMBL" id="AUM61800.1"/>
    </source>
</evidence>
<evidence type="ECO:0000313" key="2">
    <source>
        <dbReference type="Proteomes" id="UP001517070"/>
    </source>
</evidence>
<name>A0A2K9LSL7_9VIRU</name>
<accession>A0A2K9LSL7</accession>
<reference evidence="1" key="1">
    <citation type="submission" date="2017-01" db="EMBL/GenBank/DDBJ databases">
        <title>High-throughput sequencing uncovers low homogeneity in the biogeography of single-stranded DNA viruses.</title>
        <authorList>
            <person name="Pearson V.M."/>
            <person name="Rokyta D.R."/>
        </authorList>
    </citation>
    <scope>NUCLEOTIDE SEQUENCE [LARGE SCALE GENOMIC DNA]</scope>
</reference>
<organism evidence="1 2">
    <name type="scientific">uncultured virus</name>
    <dbReference type="NCBI Taxonomy" id="340016"/>
    <lineage>
        <taxon>Viruses</taxon>
        <taxon>environmental samples</taxon>
    </lineage>
</organism>
<protein>
    <submittedName>
        <fullName evidence="1">Capsid</fullName>
    </submittedName>
</protein>
<keyword evidence="2" id="KW-1185">Reference proteome</keyword>
<dbReference type="Proteomes" id="UP001517070">
    <property type="component" value="Segment"/>
</dbReference>
<sequence>MSISLYRPRPSVVSKLAVPIAKTFARTLGRVAKNTAGRIYDAYQNKTTPYLRRRRPATTMALTNGTKVYTKRPMYANPLMKRKRKGKGKSIFKRKFKKMRKYNRAKLHLQNRLQLGENLPYTSFCKAYYRGSSVLDFGTNAPMPAAALPIPVGRSFCLNDISTSPWLGSTVGSYAGAAMNTSIRWNSMWQTLYEQYLVLGAKMNLTIKPCAYPNALAPPLPESGGIQHQVPFGAQPGYYYIRAYYKRAPYLTADDVGHPIGVVQDSSGGPGDDDMAEDYWPTLKDFLSDPTVTWKKDPTVVRQQTRFVTPATIDITTGTNVLLTPTSQVEYSIESSNKPINLSVTFSAKKHFEEQNIMRNGTWATWDTSLADSRQFRVRFGYIGFNGGGTTDYHIPLDRNFFRFCEVDIRYFVALRNPRIGPSTEFVPPTADAFMRVTSPDTLPAVKALALAVEDPLILDPIDEIDVEDIDEILDDDEFVVDI</sequence>
<proteinExistence type="predicted"/>
<gene>
    <name evidence="1" type="primary">Cap</name>
</gene>